<feature type="signal peptide" evidence="5">
    <location>
        <begin position="1"/>
        <end position="19"/>
    </location>
</feature>
<keyword evidence="8" id="KW-1185">Reference proteome</keyword>
<comment type="similarity">
    <text evidence="1">Belongs to the peptidase C40 family.</text>
</comment>
<dbReference type="RefSeq" id="WP_133792744.1">
    <property type="nucleotide sequence ID" value="NZ_SOCA01000001.1"/>
</dbReference>
<dbReference type="AlphaFoldDB" id="A0A4R7SPB6"/>
<feature type="chain" id="PRO_5020865850" evidence="5">
    <location>
        <begin position="20"/>
        <end position="286"/>
    </location>
</feature>
<evidence type="ECO:0000256" key="5">
    <source>
        <dbReference type="SAM" id="SignalP"/>
    </source>
</evidence>
<dbReference type="Gene3D" id="3.90.1720.10">
    <property type="entry name" value="endopeptidase domain like (from Nostoc punctiforme)"/>
    <property type="match status" value="1"/>
</dbReference>
<comment type="caution">
    <text evidence="7">The sequence shown here is derived from an EMBL/GenBank/DDBJ whole genome shotgun (WGS) entry which is preliminary data.</text>
</comment>
<protein>
    <submittedName>
        <fullName evidence="7">NlpC/P60 family protein</fullName>
    </submittedName>
</protein>
<evidence type="ECO:0000259" key="6">
    <source>
        <dbReference type="Pfam" id="PF00877"/>
    </source>
</evidence>
<dbReference type="EMBL" id="SOCA01000001">
    <property type="protein sequence ID" value="TDU80744.1"/>
    <property type="molecule type" value="Genomic_DNA"/>
</dbReference>
<dbReference type="Proteomes" id="UP000295662">
    <property type="component" value="Unassembled WGS sequence"/>
</dbReference>
<name>A0A4R7SPB6_9BACT</name>
<keyword evidence="5" id="KW-0732">Signal</keyword>
<dbReference type="GO" id="GO:0008234">
    <property type="term" value="F:cysteine-type peptidase activity"/>
    <property type="evidence" value="ECO:0007669"/>
    <property type="project" value="UniProtKB-KW"/>
</dbReference>
<gene>
    <name evidence="7" type="ORF">EI77_00041</name>
</gene>
<organism evidence="7 8">
    <name type="scientific">Prosthecobacter fusiformis</name>
    <dbReference type="NCBI Taxonomy" id="48464"/>
    <lineage>
        <taxon>Bacteria</taxon>
        <taxon>Pseudomonadati</taxon>
        <taxon>Verrucomicrobiota</taxon>
        <taxon>Verrucomicrobiia</taxon>
        <taxon>Verrucomicrobiales</taxon>
        <taxon>Verrucomicrobiaceae</taxon>
        <taxon>Prosthecobacter</taxon>
    </lineage>
</organism>
<dbReference type="OrthoDB" id="258587at2"/>
<dbReference type="GO" id="GO:0006508">
    <property type="term" value="P:proteolysis"/>
    <property type="evidence" value="ECO:0007669"/>
    <property type="project" value="UniProtKB-KW"/>
</dbReference>
<reference evidence="7 8" key="1">
    <citation type="submission" date="2019-03" db="EMBL/GenBank/DDBJ databases">
        <title>Genomic Encyclopedia of Archaeal and Bacterial Type Strains, Phase II (KMG-II): from individual species to whole genera.</title>
        <authorList>
            <person name="Goeker M."/>
        </authorList>
    </citation>
    <scope>NUCLEOTIDE SEQUENCE [LARGE SCALE GENOMIC DNA]</scope>
    <source>
        <strain evidence="7 8">ATCC 25309</strain>
    </source>
</reference>
<evidence type="ECO:0000256" key="4">
    <source>
        <dbReference type="ARBA" id="ARBA00022807"/>
    </source>
</evidence>
<keyword evidence="4" id="KW-0788">Thiol protease</keyword>
<keyword evidence="2" id="KW-0645">Protease</keyword>
<accession>A0A4R7SPB6</accession>
<evidence type="ECO:0000313" key="8">
    <source>
        <dbReference type="Proteomes" id="UP000295662"/>
    </source>
</evidence>
<sequence length="286" mass="31940">MKTATLLLTLLAIVTGLSAEEPDRKSYQSPYQVKFSFEESDLIGDLLTGPRSDWKDHASVPYGEWYNPRNQVRWGYRGPAARHFDPPPRLASKSPDWSRERIIATGLRFVGYSYQHHHVPDWDPPADWTKDADQTTPAAKGVDCSNFTAFVYNLALGIKPTGDVRKQAEMTDVTGPGPRRTSPVRRIELPKNYEEYNRTLLTGDLLYINNTSGALSHVVLWVGAIGDSPDGTPLILDSTGSGSLDASKNKIPDGIYLRPFTPRSWYFRQASHALRIIPDGPKTVSR</sequence>
<dbReference type="InterPro" id="IPR000064">
    <property type="entry name" value="NLP_P60_dom"/>
</dbReference>
<evidence type="ECO:0000256" key="1">
    <source>
        <dbReference type="ARBA" id="ARBA00007074"/>
    </source>
</evidence>
<evidence type="ECO:0000313" key="7">
    <source>
        <dbReference type="EMBL" id="TDU80744.1"/>
    </source>
</evidence>
<dbReference type="SUPFAM" id="SSF54001">
    <property type="entry name" value="Cysteine proteinases"/>
    <property type="match status" value="1"/>
</dbReference>
<evidence type="ECO:0000256" key="2">
    <source>
        <dbReference type="ARBA" id="ARBA00022670"/>
    </source>
</evidence>
<dbReference type="Pfam" id="PF00877">
    <property type="entry name" value="NLPC_P60"/>
    <property type="match status" value="1"/>
</dbReference>
<proteinExistence type="inferred from homology"/>
<dbReference type="InterPro" id="IPR038765">
    <property type="entry name" value="Papain-like_cys_pep_sf"/>
</dbReference>
<feature type="domain" description="NlpC/P60" evidence="6">
    <location>
        <begin position="139"/>
        <end position="223"/>
    </location>
</feature>
<evidence type="ECO:0000256" key="3">
    <source>
        <dbReference type="ARBA" id="ARBA00022801"/>
    </source>
</evidence>
<keyword evidence="3" id="KW-0378">Hydrolase</keyword>